<feature type="transmembrane region" description="Helical" evidence="1">
    <location>
        <begin position="319"/>
        <end position="341"/>
    </location>
</feature>
<feature type="transmembrane region" description="Helical" evidence="1">
    <location>
        <begin position="389"/>
        <end position="410"/>
    </location>
</feature>
<feature type="transmembrane region" description="Helical" evidence="1">
    <location>
        <begin position="30"/>
        <end position="49"/>
    </location>
</feature>
<feature type="transmembrane region" description="Helical" evidence="1">
    <location>
        <begin position="471"/>
        <end position="493"/>
    </location>
</feature>
<organism evidence="2 3">
    <name type="scientific">Mycolicibacterium rhodesiae</name>
    <name type="common">Mycobacterium rhodesiae</name>
    <dbReference type="NCBI Taxonomy" id="36814"/>
    <lineage>
        <taxon>Bacteria</taxon>
        <taxon>Bacillati</taxon>
        <taxon>Actinomycetota</taxon>
        <taxon>Actinomycetes</taxon>
        <taxon>Mycobacteriales</taxon>
        <taxon>Mycobacteriaceae</taxon>
        <taxon>Mycolicibacterium</taxon>
    </lineage>
</organism>
<gene>
    <name evidence="2" type="ORF">BST42_15365</name>
</gene>
<keyword evidence="3" id="KW-1185">Reference proteome</keyword>
<dbReference type="RefSeq" id="WP_083120162.1">
    <property type="nucleotide sequence ID" value="NZ_JACKUO010000026.1"/>
</dbReference>
<name>A0A1X0IV53_MYCRH</name>
<comment type="caution">
    <text evidence="2">The sequence shown here is derived from an EMBL/GenBank/DDBJ whole genome shotgun (WGS) entry which is preliminary data.</text>
</comment>
<proteinExistence type="predicted"/>
<dbReference type="Proteomes" id="UP000192534">
    <property type="component" value="Unassembled WGS sequence"/>
</dbReference>
<dbReference type="EMBL" id="MVIH01000006">
    <property type="protein sequence ID" value="ORB52334.1"/>
    <property type="molecule type" value="Genomic_DNA"/>
</dbReference>
<sequence length="503" mass="52871">MTTAVHEQWRPTLLLTRCFITDYQRNPVNVIMLVVVPSIFVLVAAGSIADAMELLRGQRGLTTQTATAGWAAGFLSGLGMYFQIRSARRADKRLLLAGLPSARLLAARASTGLLMAILVSGVALAALAVRTGIDHPRRVIIGTLLFALIYLAIGALVGVAVTNPVNGAVVILLIWIIDVFVGPAGGGGDYVYTRWFPTHFVTLWMVDTPSHHAGELGDLGVALVWMAVAVVVAGAVVGAGSRIARPGRDSPGQLGTAIQFGVVDLVRNPVLLVLLVIVPAAFVLLAKATTPQRLLVVSVKEQGVISDQLFWFPDVHAGAMAPIAIGALAALVGMFVVVNAAGGDDRLRLAGYRTSVMVTARLSVVAVAGVVICAATLLVIATVYHAEQWAGYAAANLLVAAIYALIGVILGPLLGKVAGVFVAFFIPFLDLGIVQSPMLRPMPPQWASLLPGYGVTRVLFDTGLTPHFDEIGSLLMGLIWLFGLLALAAMVLIRARPTRTAAA</sequence>
<feature type="transmembrane region" description="Helical" evidence="1">
    <location>
        <begin position="105"/>
        <end position="127"/>
    </location>
</feature>
<evidence type="ECO:0000256" key="1">
    <source>
        <dbReference type="SAM" id="Phobius"/>
    </source>
</evidence>
<feature type="transmembrane region" description="Helical" evidence="1">
    <location>
        <begin position="222"/>
        <end position="244"/>
    </location>
</feature>
<feature type="transmembrane region" description="Helical" evidence="1">
    <location>
        <begin position="362"/>
        <end position="383"/>
    </location>
</feature>
<feature type="transmembrane region" description="Helical" evidence="1">
    <location>
        <begin position="139"/>
        <end position="161"/>
    </location>
</feature>
<feature type="transmembrane region" description="Helical" evidence="1">
    <location>
        <begin position="417"/>
        <end position="434"/>
    </location>
</feature>
<accession>A0A1X0IV53</accession>
<keyword evidence="1" id="KW-0812">Transmembrane</keyword>
<feature type="transmembrane region" description="Helical" evidence="1">
    <location>
        <begin position="168"/>
        <end position="186"/>
    </location>
</feature>
<evidence type="ECO:0000313" key="3">
    <source>
        <dbReference type="Proteomes" id="UP000192534"/>
    </source>
</evidence>
<keyword evidence="1" id="KW-0472">Membrane</keyword>
<reference evidence="2 3" key="1">
    <citation type="submission" date="2016-12" db="EMBL/GenBank/DDBJ databases">
        <title>The new phylogeny of genus Mycobacterium.</title>
        <authorList>
            <person name="Tortoli E."/>
            <person name="Trovato A."/>
            <person name="Cirillo D.M."/>
        </authorList>
    </citation>
    <scope>NUCLEOTIDE SEQUENCE [LARGE SCALE GENOMIC DNA]</scope>
    <source>
        <strain evidence="2 3">DSM 44223</strain>
    </source>
</reference>
<keyword evidence="1" id="KW-1133">Transmembrane helix</keyword>
<feature type="transmembrane region" description="Helical" evidence="1">
    <location>
        <begin position="265"/>
        <end position="286"/>
    </location>
</feature>
<evidence type="ECO:0000313" key="2">
    <source>
        <dbReference type="EMBL" id="ORB52334.1"/>
    </source>
</evidence>
<protein>
    <submittedName>
        <fullName evidence="2">ABC transporter permease</fullName>
    </submittedName>
</protein>
<dbReference type="OrthoDB" id="3767381at2"/>
<feature type="transmembrane region" description="Helical" evidence="1">
    <location>
        <begin position="61"/>
        <end position="84"/>
    </location>
</feature>
<dbReference type="AlphaFoldDB" id="A0A1X0IV53"/>